<dbReference type="EMBL" id="JAPUUL010004202">
    <property type="protein sequence ID" value="KAJ8120084.1"/>
    <property type="molecule type" value="Genomic_DNA"/>
</dbReference>
<evidence type="ECO:0000313" key="1">
    <source>
        <dbReference type="EMBL" id="KAJ8120084.1"/>
    </source>
</evidence>
<organism evidence="1 2">
    <name type="scientific">Lasiodiplodia mahajangana</name>
    <dbReference type="NCBI Taxonomy" id="1108764"/>
    <lineage>
        <taxon>Eukaryota</taxon>
        <taxon>Fungi</taxon>
        <taxon>Dikarya</taxon>
        <taxon>Ascomycota</taxon>
        <taxon>Pezizomycotina</taxon>
        <taxon>Dothideomycetes</taxon>
        <taxon>Dothideomycetes incertae sedis</taxon>
        <taxon>Botryosphaeriales</taxon>
        <taxon>Botryosphaeriaceae</taxon>
        <taxon>Lasiodiplodia</taxon>
    </lineage>
</organism>
<evidence type="ECO:0000313" key="2">
    <source>
        <dbReference type="Proteomes" id="UP001153332"/>
    </source>
</evidence>
<sequence>MCCPICLVPVDTDPSCNGACWFESDDFSSIIFQYCPEHHANTPGSQSPVDTEVRFPGSPEMWGRSEGPVAVDDDYHEGAPEVDIIYDEKLLSDWLTVLEEAQRLDDAVVEGSQTSEFEAALEAELQAINDALNAAQPESDRYEEEAELNEASKLLDEWRCEQ</sequence>
<protein>
    <submittedName>
        <fullName evidence="1">Uncharacterized protein</fullName>
    </submittedName>
</protein>
<reference evidence="1" key="1">
    <citation type="submission" date="2022-12" db="EMBL/GenBank/DDBJ databases">
        <title>Genome Sequence of Lasiodiplodia mahajangana.</title>
        <authorList>
            <person name="Buettner E."/>
        </authorList>
    </citation>
    <scope>NUCLEOTIDE SEQUENCE</scope>
    <source>
        <strain evidence="1">VT137</strain>
    </source>
</reference>
<dbReference type="Proteomes" id="UP001153332">
    <property type="component" value="Unassembled WGS sequence"/>
</dbReference>
<name>A0ACC2IY96_9PEZI</name>
<accession>A0ACC2IY96</accession>
<proteinExistence type="predicted"/>
<gene>
    <name evidence="1" type="ORF">O1611_g10456</name>
</gene>
<comment type="caution">
    <text evidence="1">The sequence shown here is derived from an EMBL/GenBank/DDBJ whole genome shotgun (WGS) entry which is preliminary data.</text>
</comment>
<keyword evidence="2" id="KW-1185">Reference proteome</keyword>